<dbReference type="EMBL" id="AF308662">
    <property type="protein sequence ID" value="AAL08812.1"/>
    <property type="molecule type" value="Genomic_DNA"/>
</dbReference>
<proteinExistence type="predicted"/>
<protein>
    <submittedName>
        <fullName evidence="1">Uncharacterized protein</fullName>
    </submittedName>
</protein>
<dbReference type="AlphaFoldDB" id="Q93FU1"/>
<reference evidence="1" key="1">
    <citation type="journal article" date="2001" name="Gene">
        <title>A subset of Cowdria ruminantium genes important for immune recognition and protection.</title>
        <authorList>
            <person name="Barbet A.F."/>
            <person name="Whitmire W.M."/>
            <person name="Kamper S.M."/>
            <person name="Simbi B.H."/>
            <person name="Ganta R.R."/>
            <person name="Moreland A.L."/>
            <person name="Mwangi D.M."/>
            <person name="McGuire T.C."/>
            <person name="Mahan S.M."/>
        </authorList>
    </citation>
    <scope>NUCLEOTIDE SEQUENCE</scope>
    <source>
        <strain evidence="1">Highway</strain>
    </source>
</reference>
<organism evidence="1">
    <name type="scientific">Ehrlichia ruminantium</name>
    <name type="common">heartwater rickettsia</name>
    <name type="synonym">Cowdria ruminantium</name>
    <dbReference type="NCBI Taxonomy" id="779"/>
    <lineage>
        <taxon>Bacteria</taxon>
        <taxon>Pseudomonadati</taxon>
        <taxon>Pseudomonadota</taxon>
        <taxon>Alphaproteobacteria</taxon>
        <taxon>Rickettsiales</taxon>
        <taxon>Anaplasmataceae</taxon>
        <taxon>Ehrlichia</taxon>
    </lineage>
</organism>
<evidence type="ECO:0000313" key="1">
    <source>
        <dbReference type="EMBL" id="AAL08812.1"/>
    </source>
</evidence>
<sequence length="73" mass="8942">MTLFYYRKFTNLTIVNKNFLIYMTFVYYYKSVFIKVKNINNVFKFKKNFFVNSHINITFSNINIEFSVLTSYC</sequence>
<name>Q93FU1_EHRRU</name>
<accession>Q93FU1</accession>